<evidence type="ECO:0008006" key="4">
    <source>
        <dbReference type="Google" id="ProtNLM"/>
    </source>
</evidence>
<keyword evidence="1" id="KW-0732">Signal</keyword>
<feature type="signal peptide" evidence="1">
    <location>
        <begin position="1"/>
        <end position="20"/>
    </location>
</feature>
<accession>A0ABR1I9Z3</accession>
<proteinExistence type="predicted"/>
<dbReference type="Proteomes" id="UP001498421">
    <property type="component" value="Unassembled WGS sequence"/>
</dbReference>
<organism evidence="2 3">
    <name type="scientific">Neonectria magnoliae</name>
    <dbReference type="NCBI Taxonomy" id="2732573"/>
    <lineage>
        <taxon>Eukaryota</taxon>
        <taxon>Fungi</taxon>
        <taxon>Dikarya</taxon>
        <taxon>Ascomycota</taxon>
        <taxon>Pezizomycotina</taxon>
        <taxon>Sordariomycetes</taxon>
        <taxon>Hypocreomycetidae</taxon>
        <taxon>Hypocreales</taxon>
        <taxon>Nectriaceae</taxon>
        <taxon>Neonectria</taxon>
    </lineage>
</organism>
<name>A0ABR1I9Z3_9HYPO</name>
<feature type="chain" id="PRO_5047286350" description="C2H2-type domain-containing protein" evidence="1">
    <location>
        <begin position="21"/>
        <end position="382"/>
    </location>
</feature>
<sequence length="382" mass="41838">MVSPKAIAIFALLAFGRVHAEADDDDCDDETTALSTTFATSMLSFTKTASSTATTVVPGDQDDDNDDCEDDDYITASLTTFTTMTNTASSTSVTSPAHGGHAPLTCIKAVPKSDGLVCGDQGYISRDEETGRFPLVQKDTLGESLDLPVPRSATENGGRCQLFIREFSTYGFTQTTSGTHWYEKGCYECSDCNLLFFKHLVHVYDHQTDQASTLVKTVLDIDFRAGEISDWSLTTVEDDTFFMDTRNVDGLLAMWILKATTDGRADINYNPTFELEGESTYEIDFAARSGLPVDPKNGLPETNFKLMTVYLLAHDKIIYEDIPTGGIWNGGQGWFKFSDKFVVPKANAGSTSLMSRSKQVGSSSTGSWGMCMSERYNACYDN</sequence>
<evidence type="ECO:0000313" key="2">
    <source>
        <dbReference type="EMBL" id="KAK7430419.1"/>
    </source>
</evidence>
<evidence type="ECO:0000256" key="1">
    <source>
        <dbReference type="SAM" id="SignalP"/>
    </source>
</evidence>
<gene>
    <name evidence="2" type="ORF">QQZ08_002938</name>
</gene>
<dbReference type="EMBL" id="JAZAVK010000019">
    <property type="protein sequence ID" value="KAK7430419.1"/>
    <property type="molecule type" value="Genomic_DNA"/>
</dbReference>
<reference evidence="2 3" key="1">
    <citation type="journal article" date="2025" name="Microbiol. Resour. Announc.">
        <title>Draft genome sequences for Neonectria magnoliae and Neonectria punicea, canker pathogens of Liriodendron tulipifera and Acer saccharum in West Virginia.</title>
        <authorList>
            <person name="Petronek H.M."/>
            <person name="Kasson M.T."/>
            <person name="Metheny A.M."/>
            <person name="Stauder C.M."/>
            <person name="Lovett B."/>
            <person name="Lynch S.C."/>
            <person name="Garnas J.R."/>
            <person name="Kasson L.R."/>
            <person name="Stajich J.E."/>
        </authorList>
    </citation>
    <scope>NUCLEOTIDE SEQUENCE [LARGE SCALE GENOMIC DNA]</scope>
    <source>
        <strain evidence="2 3">NRRL 64651</strain>
    </source>
</reference>
<keyword evidence="3" id="KW-1185">Reference proteome</keyword>
<protein>
    <recommendedName>
        <fullName evidence="4">C2H2-type domain-containing protein</fullName>
    </recommendedName>
</protein>
<comment type="caution">
    <text evidence="2">The sequence shown here is derived from an EMBL/GenBank/DDBJ whole genome shotgun (WGS) entry which is preliminary data.</text>
</comment>
<evidence type="ECO:0000313" key="3">
    <source>
        <dbReference type="Proteomes" id="UP001498421"/>
    </source>
</evidence>